<dbReference type="GO" id="GO:0009432">
    <property type="term" value="P:SOS response"/>
    <property type="evidence" value="ECO:0007669"/>
    <property type="project" value="UniProtKB-UniRule"/>
</dbReference>
<dbReference type="NCBIfam" id="NF011263">
    <property type="entry name" value="PRK14669.1"/>
    <property type="match status" value="1"/>
</dbReference>
<evidence type="ECO:0000256" key="3">
    <source>
        <dbReference type="ARBA" id="ARBA00022769"/>
    </source>
</evidence>
<comment type="similarity">
    <text evidence="7">Belongs to the UvrC family.</text>
</comment>
<dbReference type="SMART" id="SM00465">
    <property type="entry name" value="GIYc"/>
    <property type="match status" value="1"/>
</dbReference>
<dbReference type="FunFam" id="3.30.420.340:FF:000001">
    <property type="entry name" value="UvrABC system protein C"/>
    <property type="match status" value="1"/>
</dbReference>
<dbReference type="Pfam" id="PF14520">
    <property type="entry name" value="HHH_5"/>
    <property type="match status" value="1"/>
</dbReference>
<dbReference type="SUPFAM" id="SSF47781">
    <property type="entry name" value="RuvA domain 2-like"/>
    <property type="match status" value="1"/>
</dbReference>
<dbReference type="GO" id="GO:0009380">
    <property type="term" value="C:excinuclease repair complex"/>
    <property type="evidence" value="ECO:0007669"/>
    <property type="project" value="InterPro"/>
</dbReference>
<keyword evidence="2 7" id="KW-0227">DNA damage</keyword>
<dbReference type="HAMAP" id="MF_00203">
    <property type="entry name" value="UvrC"/>
    <property type="match status" value="1"/>
</dbReference>
<dbReference type="SUPFAM" id="SSF46600">
    <property type="entry name" value="C-terminal UvrC-binding domain of UvrB"/>
    <property type="match status" value="1"/>
</dbReference>
<dbReference type="GO" id="GO:0003677">
    <property type="term" value="F:DNA binding"/>
    <property type="evidence" value="ECO:0007669"/>
    <property type="project" value="UniProtKB-UniRule"/>
</dbReference>
<protein>
    <recommendedName>
        <fullName evidence="7">UvrABC system protein C</fullName>
        <shortName evidence="7">Protein UvrC</shortName>
    </recommendedName>
    <alternativeName>
        <fullName evidence="7">Excinuclease ABC subunit C</fullName>
    </alternativeName>
</protein>
<dbReference type="GO" id="GO:0005737">
    <property type="term" value="C:cytoplasm"/>
    <property type="evidence" value="ECO:0007669"/>
    <property type="project" value="UniProtKB-SubCell"/>
</dbReference>
<evidence type="ECO:0000259" key="10">
    <source>
        <dbReference type="PROSITE" id="PS50165"/>
    </source>
</evidence>
<dbReference type="Gene3D" id="3.40.1440.10">
    <property type="entry name" value="GIY-YIG endonuclease"/>
    <property type="match status" value="1"/>
</dbReference>
<feature type="domain" description="UvrC family homology region profile" evidence="10">
    <location>
        <begin position="253"/>
        <end position="529"/>
    </location>
</feature>
<evidence type="ECO:0000256" key="4">
    <source>
        <dbReference type="ARBA" id="ARBA00022881"/>
    </source>
</evidence>
<dbReference type="InterPro" id="IPR036876">
    <property type="entry name" value="UVR_dom_sf"/>
</dbReference>
<dbReference type="InterPro" id="IPR001162">
    <property type="entry name" value="UvrC_RNase_H_dom"/>
</dbReference>
<dbReference type="PROSITE" id="PS50151">
    <property type="entry name" value="UVR"/>
    <property type="match status" value="1"/>
</dbReference>
<feature type="domain" description="GIY-YIG" evidence="9">
    <location>
        <begin position="12"/>
        <end position="91"/>
    </location>
</feature>
<evidence type="ECO:0000256" key="7">
    <source>
        <dbReference type="HAMAP-Rule" id="MF_00203"/>
    </source>
</evidence>
<dbReference type="SMART" id="SM00278">
    <property type="entry name" value="HhH1"/>
    <property type="match status" value="1"/>
</dbReference>
<comment type="subcellular location">
    <subcellularLocation>
        <location evidence="7">Cytoplasm</location>
    </subcellularLocation>
</comment>
<dbReference type="PROSITE" id="PS50164">
    <property type="entry name" value="GIY_YIG"/>
    <property type="match status" value="1"/>
</dbReference>
<dbReference type="Pfam" id="PF02151">
    <property type="entry name" value="UVR"/>
    <property type="match status" value="1"/>
</dbReference>
<evidence type="ECO:0000259" key="8">
    <source>
        <dbReference type="PROSITE" id="PS50151"/>
    </source>
</evidence>
<dbReference type="SUPFAM" id="SSF82771">
    <property type="entry name" value="GIY-YIG endonuclease"/>
    <property type="match status" value="1"/>
</dbReference>
<proteinExistence type="inferred from homology"/>
<evidence type="ECO:0000259" key="9">
    <source>
        <dbReference type="PROSITE" id="PS50164"/>
    </source>
</evidence>
<organism evidence="11 12">
    <name type="scientific">Tunturiibacter empetritectus</name>
    <dbReference type="NCBI Taxonomy" id="3069691"/>
    <lineage>
        <taxon>Bacteria</taxon>
        <taxon>Pseudomonadati</taxon>
        <taxon>Acidobacteriota</taxon>
        <taxon>Terriglobia</taxon>
        <taxon>Terriglobales</taxon>
        <taxon>Acidobacteriaceae</taxon>
        <taxon>Tunturiibacter</taxon>
    </lineage>
</organism>
<feature type="domain" description="UVR" evidence="8">
    <location>
        <begin position="202"/>
        <end position="237"/>
    </location>
</feature>
<dbReference type="EMBL" id="JACHDY010000001">
    <property type="protein sequence ID" value="MBB5316275.1"/>
    <property type="molecule type" value="Genomic_DNA"/>
</dbReference>
<dbReference type="InterPro" id="IPR010994">
    <property type="entry name" value="RuvA_2-like"/>
</dbReference>
<dbReference type="InterPro" id="IPR001943">
    <property type="entry name" value="UVR_dom"/>
</dbReference>
<dbReference type="Gene3D" id="3.30.420.340">
    <property type="entry name" value="UvrC, RNAse H endonuclease domain"/>
    <property type="match status" value="1"/>
</dbReference>
<comment type="subunit">
    <text evidence="7">Interacts with UvrB in an incision complex.</text>
</comment>
<dbReference type="InterPro" id="IPR047296">
    <property type="entry name" value="GIY-YIG_UvrC_Cho"/>
</dbReference>
<comment type="function">
    <text evidence="7">The UvrABC repair system catalyzes the recognition and processing of DNA lesions. UvrC both incises the 5' and 3' sides of the lesion. The N-terminal half is responsible for the 3' incision and the C-terminal half is responsible for the 5' incision.</text>
</comment>
<dbReference type="PANTHER" id="PTHR30562">
    <property type="entry name" value="UVRC/OXIDOREDUCTASE"/>
    <property type="match status" value="1"/>
</dbReference>
<comment type="caution">
    <text evidence="11">The sequence shown here is derived from an EMBL/GenBank/DDBJ whole genome shotgun (WGS) entry which is preliminary data.</text>
</comment>
<accession>A0A7W8IHB1</accession>
<dbReference type="GO" id="GO:0006289">
    <property type="term" value="P:nucleotide-excision repair"/>
    <property type="evidence" value="ECO:0007669"/>
    <property type="project" value="UniProtKB-UniRule"/>
</dbReference>
<dbReference type="FunFam" id="3.40.1440.10:FF:000001">
    <property type="entry name" value="UvrABC system protein C"/>
    <property type="match status" value="1"/>
</dbReference>
<evidence type="ECO:0000313" key="11">
    <source>
        <dbReference type="EMBL" id="MBB5316275.1"/>
    </source>
</evidence>
<sequence>MDLHQKIRTLPTQPGCYLYKNAEGEVIYVGKAKNLRARVRSYFLEASQANAKTGTLMREAVDVEYITVANEHEALALENNLIKQKKPRFNILLRDDKTYPYIKLTMNDRYPKVFVTRRLRKDGGAYYGPYFPGNLAYRLVDLIHRSFLIPSCKVDLSRYHPRACLQYYIKRCLGPCLEGLTTPDAYRETIRDVQLFLEGRPNELEQSLTKRMEAAAGAEQFEMAARLRDQIVTVHQMQDKQRMASADNEDADVFGYHFENEMLAVNLFHMRSGKIVDRRDFFWEDLPESLLDAATETVSEVDELEALPRMEPDPAAPAPEIGEGIAIVQHAAVSELGGSFSAGVFFSALLKQLYLDQSYVPRSILVPVEFPDRMLLAEALTERTGKRIEILAPQRGEKRSLVDLVCQNAKQSYDQRFRVLQPGMKAIQEALQDALTLEELPRRIECFDISHIQGAETVASMVVWEDGAMKKSDYRKFQVKTVSGVDDFASMREVIQRRYKRLQEDKKPFPSLILIDGGLGQLHAAYSALEEIGITLQPLASIAKKEEIIYVYGQENEPVVLDRRSPVLHLMQKIRDESHRFAVTYHRKRRQMRDRDSELLSIPGVGPRTRQRLIEHFGSVRGIKQAGPDALTAVVNAATAERIRSYFAAEASGNAVLPVLNEAS</sequence>
<keyword evidence="1 7" id="KW-0963">Cytoplasm</keyword>
<dbReference type="InterPro" id="IPR035901">
    <property type="entry name" value="GIY-YIG_endonuc_sf"/>
</dbReference>
<dbReference type="PANTHER" id="PTHR30562:SF1">
    <property type="entry name" value="UVRABC SYSTEM PROTEIN C"/>
    <property type="match status" value="1"/>
</dbReference>
<dbReference type="InterPro" id="IPR003583">
    <property type="entry name" value="Hlx-hairpin-Hlx_DNA-bd_motif"/>
</dbReference>
<keyword evidence="5 7" id="KW-0234">DNA repair</keyword>
<dbReference type="InterPro" id="IPR004791">
    <property type="entry name" value="UvrC"/>
</dbReference>
<dbReference type="Proteomes" id="UP000568106">
    <property type="component" value="Unassembled WGS sequence"/>
</dbReference>
<dbReference type="CDD" id="cd10434">
    <property type="entry name" value="GIY-YIG_UvrC_Cho"/>
    <property type="match status" value="1"/>
</dbReference>
<keyword evidence="4 7" id="KW-0267">Excision nuclease</keyword>
<dbReference type="Pfam" id="PF08459">
    <property type="entry name" value="UvrC_RNaseH_dom"/>
    <property type="match status" value="1"/>
</dbReference>
<dbReference type="Pfam" id="PF01541">
    <property type="entry name" value="GIY-YIG"/>
    <property type="match status" value="1"/>
</dbReference>
<dbReference type="AlphaFoldDB" id="A0A7W8IHB1"/>
<keyword evidence="12" id="KW-1185">Reference proteome</keyword>
<dbReference type="GO" id="GO:0009381">
    <property type="term" value="F:excinuclease ABC activity"/>
    <property type="evidence" value="ECO:0007669"/>
    <property type="project" value="UniProtKB-UniRule"/>
</dbReference>
<dbReference type="Gene3D" id="1.10.150.20">
    <property type="entry name" value="5' to 3' exonuclease, C-terminal subdomain"/>
    <property type="match status" value="1"/>
</dbReference>
<dbReference type="InterPro" id="IPR000305">
    <property type="entry name" value="GIY-YIG_endonuc"/>
</dbReference>
<evidence type="ECO:0000256" key="5">
    <source>
        <dbReference type="ARBA" id="ARBA00023204"/>
    </source>
</evidence>
<reference evidence="11" key="1">
    <citation type="submission" date="2020-08" db="EMBL/GenBank/DDBJ databases">
        <title>Genomic Encyclopedia of Type Strains, Phase IV (KMG-V): Genome sequencing to study the core and pangenomes of soil and plant-associated prokaryotes.</title>
        <authorList>
            <person name="Whitman W."/>
        </authorList>
    </citation>
    <scope>NUCLEOTIDE SEQUENCE [LARGE SCALE GENOMIC DNA]</scope>
    <source>
        <strain evidence="11">M8UP27</strain>
    </source>
</reference>
<evidence type="ECO:0000313" key="12">
    <source>
        <dbReference type="Proteomes" id="UP000568106"/>
    </source>
</evidence>
<dbReference type="PROSITE" id="PS50165">
    <property type="entry name" value="UVRC"/>
    <property type="match status" value="1"/>
</dbReference>
<dbReference type="Pfam" id="PF22920">
    <property type="entry name" value="UvrC_RNaseH"/>
    <property type="match status" value="2"/>
</dbReference>
<dbReference type="InterPro" id="IPR038476">
    <property type="entry name" value="UvrC_RNase_H_dom_sf"/>
</dbReference>
<dbReference type="Gene3D" id="4.10.860.10">
    <property type="entry name" value="UVR domain"/>
    <property type="match status" value="1"/>
</dbReference>
<dbReference type="InterPro" id="IPR050066">
    <property type="entry name" value="UvrABC_protein_C"/>
</dbReference>
<evidence type="ECO:0000256" key="2">
    <source>
        <dbReference type="ARBA" id="ARBA00022763"/>
    </source>
</evidence>
<dbReference type="NCBIfam" id="NF001824">
    <property type="entry name" value="PRK00558.1-5"/>
    <property type="match status" value="1"/>
</dbReference>
<name>A0A7W8IHB1_9BACT</name>
<gene>
    <name evidence="7" type="primary">uvrC</name>
    <name evidence="11" type="ORF">HDF09_000925</name>
</gene>
<evidence type="ECO:0000256" key="6">
    <source>
        <dbReference type="ARBA" id="ARBA00023236"/>
    </source>
</evidence>
<keyword evidence="6 7" id="KW-0742">SOS response</keyword>
<dbReference type="NCBIfam" id="TIGR00194">
    <property type="entry name" value="uvrC"/>
    <property type="match status" value="1"/>
</dbReference>
<evidence type="ECO:0000256" key="1">
    <source>
        <dbReference type="ARBA" id="ARBA00022490"/>
    </source>
</evidence>
<keyword evidence="3 7" id="KW-0228">DNA excision</keyword>